<accession>A0ABQ4N5I0</accession>
<organism evidence="4 5">
    <name type="scientific">Paenibacillus cisolokensis</name>
    <dbReference type="NCBI Taxonomy" id="1658519"/>
    <lineage>
        <taxon>Bacteria</taxon>
        <taxon>Bacillati</taxon>
        <taxon>Bacillota</taxon>
        <taxon>Bacilli</taxon>
        <taxon>Bacillales</taxon>
        <taxon>Paenibacillaceae</taxon>
        <taxon>Paenibacillus</taxon>
    </lineage>
</organism>
<dbReference type="PANTHER" id="PTHR33392:SF6">
    <property type="entry name" value="POLYISOPRENYL-TEICHOIC ACID--PEPTIDOGLYCAN TEICHOIC ACID TRANSFERASE TAGU"/>
    <property type="match status" value="1"/>
</dbReference>
<sequence length="324" mass="36662">MTIMRRPLAKRIMLISGIALLLILTASAGYGWYLYRSVEQTVVRMYEPIESDEPDAGIGNPEGRKRPERLPLAQRDKEQQPFTVLIMGIDERPGDPGRSDTLIVISVNPDKEEALLFNIPRDTRTEIVGRGVADKINHAHAFGGVKMTVETVERFLDYPIDYYMKVNMEGFVALIDLLGGVEVNNTFAFDNSGYHFDKGVIQLQGEEALSFSRMRYEDPRGDLGRNERQRAVIRAIMDKTLTFSNVTQVNKVLDQVAGYVKTNMTFDEMKTFLFHYRPRIKTISSTEIKGSGTRIGGIYYYQVDGAERDRIHKLLAEHQTGGDG</sequence>
<dbReference type="InterPro" id="IPR050922">
    <property type="entry name" value="LytR/CpsA/Psr_CW_biosynth"/>
</dbReference>
<comment type="caution">
    <text evidence="4">The sequence shown here is derived from an EMBL/GenBank/DDBJ whole genome shotgun (WGS) entry which is preliminary data.</text>
</comment>
<evidence type="ECO:0000313" key="4">
    <source>
        <dbReference type="EMBL" id="GIQ63396.1"/>
    </source>
</evidence>
<evidence type="ECO:0000259" key="3">
    <source>
        <dbReference type="Pfam" id="PF03816"/>
    </source>
</evidence>
<dbReference type="Pfam" id="PF03816">
    <property type="entry name" value="LytR_cpsA_psr"/>
    <property type="match status" value="1"/>
</dbReference>
<dbReference type="NCBIfam" id="TIGR00350">
    <property type="entry name" value="lytR_cpsA_psr"/>
    <property type="match status" value="1"/>
</dbReference>
<evidence type="ECO:0000256" key="1">
    <source>
        <dbReference type="ARBA" id="ARBA00006068"/>
    </source>
</evidence>
<protein>
    <submittedName>
        <fullName evidence="4">Transcriptional regulator LytR</fullName>
    </submittedName>
</protein>
<evidence type="ECO:0000256" key="2">
    <source>
        <dbReference type="SAM" id="MobiDB-lite"/>
    </source>
</evidence>
<keyword evidence="5" id="KW-1185">Reference proteome</keyword>
<gene>
    <name evidence="4" type="primary">lytR_1</name>
    <name evidence="4" type="ORF">PACILC2_19640</name>
</gene>
<dbReference type="InterPro" id="IPR004474">
    <property type="entry name" value="LytR_CpsA_psr"/>
</dbReference>
<name>A0ABQ4N5I0_9BACL</name>
<dbReference type="Gene3D" id="3.40.630.190">
    <property type="entry name" value="LCP protein"/>
    <property type="match status" value="1"/>
</dbReference>
<dbReference type="PANTHER" id="PTHR33392">
    <property type="entry name" value="POLYISOPRENYL-TEICHOIC ACID--PEPTIDOGLYCAN TEICHOIC ACID TRANSFERASE TAGU"/>
    <property type="match status" value="1"/>
</dbReference>
<comment type="similarity">
    <text evidence="1">Belongs to the LytR/CpsA/Psr (LCP) family.</text>
</comment>
<feature type="domain" description="Cell envelope-related transcriptional attenuator" evidence="3">
    <location>
        <begin position="98"/>
        <end position="240"/>
    </location>
</feature>
<dbReference type="EMBL" id="BOVJ01000061">
    <property type="protein sequence ID" value="GIQ63396.1"/>
    <property type="molecule type" value="Genomic_DNA"/>
</dbReference>
<proteinExistence type="inferred from homology"/>
<feature type="region of interest" description="Disordered" evidence="2">
    <location>
        <begin position="51"/>
        <end position="70"/>
    </location>
</feature>
<dbReference type="Proteomes" id="UP000680304">
    <property type="component" value="Unassembled WGS sequence"/>
</dbReference>
<evidence type="ECO:0000313" key="5">
    <source>
        <dbReference type="Proteomes" id="UP000680304"/>
    </source>
</evidence>
<reference evidence="4 5" key="1">
    <citation type="submission" date="2021-04" db="EMBL/GenBank/DDBJ databases">
        <title>Draft genome sequence of Paenibacillus cisolokensis, LC2-13A.</title>
        <authorList>
            <person name="Uke A."/>
            <person name="Chhe C."/>
            <person name="Baramee S."/>
            <person name="Kosugi A."/>
        </authorList>
    </citation>
    <scope>NUCLEOTIDE SEQUENCE [LARGE SCALE GENOMIC DNA]</scope>
    <source>
        <strain evidence="4 5">LC2-13A</strain>
    </source>
</reference>